<dbReference type="Proteomes" id="UP000005408">
    <property type="component" value="Unassembled WGS sequence"/>
</dbReference>
<organism evidence="7 8">
    <name type="scientific">Magallana gigas</name>
    <name type="common">Pacific oyster</name>
    <name type="synonym">Crassostrea gigas</name>
    <dbReference type="NCBI Taxonomy" id="29159"/>
    <lineage>
        <taxon>Eukaryota</taxon>
        <taxon>Metazoa</taxon>
        <taxon>Spiralia</taxon>
        <taxon>Lophotrochozoa</taxon>
        <taxon>Mollusca</taxon>
        <taxon>Bivalvia</taxon>
        <taxon>Autobranchia</taxon>
        <taxon>Pteriomorphia</taxon>
        <taxon>Ostreida</taxon>
        <taxon>Ostreoidea</taxon>
        <taxon>Ostreidae</taxon>
        <taxon>Magallana</taxon>
    </lineage>
</organism>
<evidence type="ECO:0000256" key="4">
    <source>
        <dbReference type="ARBA" id="ARBA00023136"/>
    </source>
</evidence>
<evidence type="ECO:0000313" key="7">
    <source>
        <dbReference type="EnsemblMetazoa" id="G27318.3:cds"/>
    </source>
</evidence>
<evidence type="ECO:0000256" key="1">
    <source>
        <dbReference type="ARBA" id="ARBA00004141"/>
    </source>
</evidence>
<sequence length="354" mass="38805">MGYLSCFTRLFLTLFNGVTITICLVFTGIGVVMIILPDISVLDHLIGASTVMTKLKDTLTATGLGTEDQYSGLSLSTAFYDVGLMLAASCVFIMIIALFGCCGGCCKLKCALLTYIAVSCFFLVLELIVVIIVYGDEDLVIKSIKELVLLSIASYKGLAGQNIQSLGWNFVMVKYKCCGLNDYKDFLSSNWTRSVTTSGTTYTLKTPIACCDPLPTSGDLTCATTTSEPNTALTGCFDTVWDTSFGNDTFIAFGYCIGFGIQASLLNFRDSFVLNITQLLYDIFCVFQLILIAAAIIVFMEAKKKNRIATEREERKHRRMANNAVVEPLPEKPGISNNPFEDHLPDKPNAHVYM</sequence>
<evidence type="ECO:0000256" key="5">
    <source>
        <dbReference type="SAM" id="MobiDB-lite"/>
    </source>
</evidence>
<feature type="transmembrane region" description="Helical" evidence="6">
    <location>
        <begin position="78"/>
        <end position="100"/>
    </location>
</feature>
<dbReference type="InterPro" id="IPR008952">
    <property type="entry name" value="Tetraspanin_EC2_sf"/>
</dbReference>
<keyword evidence="4 6" id="KW-0472">Membrane</keyword>
<feature type="transmembrane region" description="Helical" evidence="6">
    <location>
        <begin position="280"/>
        <end position="300"/>
    </location>
</feature>
<evidence type="ECO:0000256" key="3">
    <source>
        <dbReference type="ARBA" id="ARBA00022989"/>
    </source>
</evidence>
<evidence type="ECO:0008006" key="9">
    <source>
        <dbReference type="Google" id="ProtNLM"/>
    </source>
</evidence>
<dbReference type="PANTHER" id="PTHR19282">
    <property type="entry name" value="TETRASPANIN"/>
    <property type="match status" value="1"/>
</dbReference>
<name>A0A8W8LFS9_MAGGI</name>
<dbReference type="GO" id="GO:0005886">
    <property type="term" value="C:plasma membrane"/>
    <property type="evidence" value="ECO:0007669"/>
    <property type="project" value="TreeGrafter"/>
</dbReference>
<dbReference type="Pfam" id="PF00335">
    <property type="entry name" value="Tetraspanin"/>
    <property type="match status" value="1"/>
</dbReference>
<dbReference type="InterPro" id="IPR018499">
    <property type="entry name" value="Tetraspanin/Peripherin"/>
</dbReference>
<dbReference type="EnsemblMetazoa" id="G27318.3">
    <property type="protein sequence ID" value="G27318.3:cds"/>
    <property type="gene ID" value="G27318"/>
</dbReference>
<evidence type="ECO:0000256" key="2">
    <source>
        <dbReference type="ARBA" id="ARBA00022692"/>
    </source>
</evidence>
<keyword evidence="3 6" id="KW-1133">Transmembrane helix</keyword>
<keyword evidence="8" id="KW-1185">Reference proteome</keyword>
<dbReference type="Gene3D" id="1.10.1450.10">
    <property type="entry name" value="Tetraspanin"/>
    <property type="match status" value="1"/>
</dbReference>
<evidence type="ECO:0000313" key="8">
    <source>
        <dbReference type="Proteomes" id="UP000005408"/>
    </source>
</evidence>
<feature type="compositionally biased region" description="Basic and acidic residues" evidence="5">
    <location>
        <begin position="340"/>
        <end position="354"/>
    </location>
</feature>
<dbReference type="PANTHER" id="PTHR19282:SF544">
    <property type="entry name" value="TETRASPANIN"/>
    <property type="match status" value="1"/>
</dbReference>
<dbReference type="AlphaFoldDB" id="A0A8W8LFS9"/>
<dbReference type="PRINTS" id="PR00259">
    <property type="entry name" value="TMFOUR"/>
</dbReference>
<feature type="transmembrane region" description="Helical" evidence="6">
    <location>
        <begin position="12"/>
        <end position="36"/>
    </location>
</feature>
<proteinExistence type="predicted"/>
<feature type="region of interest" description="Disordered" evidence="5">
    <location>
        <begin position="328"/>
        <end position="354"/>
    </location>
</feature>
<protein>
    <recommendedName>
        <fullName evidence="9">Tetraspanin</fullName>
    </recommendedName>
</protein>
<evidence type="ECO:0000256" key="6">
    <source>
        <dbReference type="SAM" id="Phobius"/>
    </source>
</evidence>
<comment type="subcellular location">
    <subcellularLocation>
        <location evidence="1">Membrane</location>
        <topology evidence="1">Multi-pass membrane protein</topology>
    </subcellularLocation>
</comment>
<reference evidence="7" key="1">
    <citation type="submission" date="2022-08" db="UniProtKB">
        <authorList>
            <consortium name="EnsemblMetazoa"/>
        </authorList>
    </citation>
    <scope>IDENTIFICATION</scope>
    <source>
        <strain evidence="7">05x7-T-G4-1.051#20</strain>
    </source>
</reference>
<feature type="transmembrane region" description="Helical" evidence="6">
    <location>
        <begin position="112"/>
        <end position="134"/>
    </location>
</feature>
<keyword evidence="2 6" id="KW-0812">Transmembrane</keyword>
<accession>A0A8W8LFS9</accession>